<feature type="compositionally biased region" description="Acidic residues" evidence="1">
    <location>
        <begin position="380"/>
        <end position="397"/>
    </location>
</feature>
<organism evidence="2 3">
    <name type="scientific">Clunio marinus</name>
    <dbReference type="NCBI Taxonomy" id="568069"/>
    <lineage>
        <taxon>Eukaryota</taxon>
        <taxon>Metazoa</taxon>
        <taxon>Ecdysozoa</taxon>
        <taxon>Arthropoda</taxon>
        <taxon>Hexapoda</taxon>
        <taxon>Insecta</taxon>
        <taxon>Pterygota</taxon>
        <taxon>Neoptera</taxon>
        <taxon>Endopterygota</taxon>
        <taxon>Diptera</taxon>
        <taxon>Nematocera</taxon>
        <taxon>Chironomoidea</taxon>
        <taxon>Chironomidae</taxon>
        <taxon>Clunio</taxon>
    </lineage>
</organism>
<reference evidence="2 3" key="1">
    <citation type="submission" date="2015-04" db="EMBL/GenBank/DDBJ databases">
        <authorList>
            <person name="Syromyatnikov M.Y."/>
            <person name="Popov V.N."/>
        </authorList>
    </citation>
    <scope>NUCLEOTIDE SEQUENCE [LARGE SCALE GENOMIC DNA]</scope>
</reference>
<keyword evidence="3" id="KW-1185">Reference proteome</keyword>
<dbReference type="EMBL" id="CVRI01000061">
    <property type="protein sequence ID" value="CRL04051.1"/>
    <property type="molecule type" value="Genomic_DNA"/>
</dbReference>
<dbReference type="OrthoDB" id="3247158at2759"/>
<feature type="compositionally biased region" description="Polar residues" evidence="1">
    <location>
        <begin position="296"/>
        <end position="312"/>
    </location>
</feature>
<dbReference type="AlphaFoldDB" id="A0A1J1IUX7"/>
<feature type="compositionally biased region" description="Basic residues" evidence="1">
    <location>
        <begin position="359"/>
        <end position="370"/>
    </location>
</feature>
<dbReference type="Proteomes" id="UP000183832">
    <property type="component" value="Unassembled WGS sequence"/>
</dbReference>
<feature type="region of interest" description="Disordered" evidence="1">
    <location>
        <begin position="185"/>
        <end position="207"/>
    </location>
</feature>
<sequence>MKYPQLVSSRAVNEISDWLIKRLEDLDIEQPSVYSRLLLSLLHTPFKVNAIDLLEIPQLKDLKLPYHLLNKNNEELKRLTAVESLMEVSTEENKSNIISLVDELHSKLRKIENSCEDNSVIGRSTNVVLSSTSPVTSSSTSKFYKNLKKIKRNHGTENPTKNYYLAFPALSSGKKALTSTITTTTITSGGENQEASSPGEVGETKKDSNMHQLLCWSNLMSSAKDNSQQSSCKNDTEKILNAVKIKGPRRKRRYGRYLNKQTDVQCYTKSFDTIHDGATFSSPKAKNGNKKHHKSQIGTLEKNPSTKASCNGVRNNNIYPSGSTQIWDMDFKGHWEMDRDLIGEFIQQQQQQQQPDHQKKIHKVHLKKAKSTSQVGQAMDDYDDDDDDDEDETDDDDNILMKFLPKKLMDDDPTSADATELLKSKFDANIKALWNDVDEEKLAKPLTYKMFNNNDGGNGCRLVNSFSSERNSFALFNFNVHQPHPTMEVVAPSAANNLQMYNNHHHHHHHRNISDFDYNNNSNNNNGSAASFNNNKNHQHHYTSAISPGAEKFIKSGTNLQASIWSDGEFSCEPESFIYKDYTALREANDKTKNGHSMLDSMNDIDVLAIEKDAKKEDFSVRFVIKDENNKGCQTDINDLIRAVNNRSFLEINEDYCKRKIYDEYFKESNNNINNKWRYQLTADDSNDYSFFSVNRVKNPPVVPKTLQDILMSSNSSSSSICTITSSSYETSAVDPFESWRSIKVDNGGMLDSNYKQQTCMHSLWEQCNACNRNDYDRYYEEKTIPANRLMKDELRMDGDEIMNVIQNLYITGDYCDDEEEKDEDDYEDMNHLYMDMLDDSMDGSGIAEEESKFYEASDELKGDNVDEKEGNHFTPNMFENHRREELLQLENFDEITMAKMQWQWDKNREAEKDQEKYLKLLKWIQASLRMKRMKKKINHQHKHTHTQRYTHKLQTIIK</sequence>
<evidence type="ECO:0000313" key="3">
    <source>
        <dbReference type="Proteomes" id="UP000183832"/>
    </source>
</evidence>
<proteinExistence type="predicted"/>
<evidence type="ECO:0000313" key="2">
    <source>
        <dbReference type="EMBL" id="CRL04051.1"/>
    </source>
</evidence>
<accession>A0A1J1IUX7</accession>
<name>A0A1J1IUX7_9DIPT</name>
<feature type="region of interest" description="Disordered" evidence="1">
    <location>
        <begin position="347"/>
        <end position="397"/>
    </location>
</feature>
<evidence type="ECO:0000256" key="1">
    <source>
        <dbReference type="SAM" id="MobiDB-lite"/>
    </source>
</evidence>
<gene>
    <name evidence="2" type="ORF">CLUMA_CG017164</name>
</gene>
<protein>
    <submittedName>
        <fullName evidence="2">CLUMA_CG017164, isoform A</fullName>
    </submittedName>
</protein>
<feature type="region of interest" description="Disordered" evidence="1">
    <location>
        <begin position="282"/>
        <end position="312"/>
    </location>
</feature>